<dbReference type="NCBIfam" id="TIGR00507">
    <property type="entry name" value="aroE"/>
    <property type="match status" value="1"/>
</dbReference>
<feature type="domain" description="Shikimate dehydrogenase substrate binding N-terminal" evidence="10">
    <location>
        <begin position="5"/>
        <end position="88"/>
    </location>
</feature>
<dbReference type="UniPathway" id="UPA00053">
    <property type="reaction ID" value="UER00087"/>
</dbReference>
<dbReference type="Proteomes" id="UP000242869">
    <property type="component" value="Unassembled WGS sequence"/>
</dbReference>
<evidence type="ECO:0000313" key="13">
    <source>
        <dbReference type="Proteomes" id="UP000242869"/>
    </source>
</evidence>
<feature type="binding site" evidence="8">
    <location>
        <begin position="125"/>
        <end position="129"/>
    </location>
    <ligand>
        <name>NADP(+)</name>
        <dbReference type="ChEBI" id="CHEBI:58349"/>
    </ligand>
</feature>
<comment type="pathway">
    <text evidence="1 8">Metabolic intermediate biosynthesis; chorismate biosynthesis; chorismate from D-erythrose 4-phosphate and phosphoenolpyruvate: step 4/7.</text>
</comment>
<evidence type="ECO:0000313" key="12">
    <source>
        <dbReference type="EMBL" id="SFN28939.1"/>
    </source>
</evidence>
<dbReference type="EC" id="1.1.1.25" evidence="2 8"/>
<evidence type="ECO:0000259" key="9">
    <source>
        <dbReference type="Pfam" id="PF01488"/>
    </source>
</evidence>
<dbReference type="PANTHER" id="PTHR21089:SF1">
    <property type="entry name" value="BIFUNCTIONAL 3-DEHYDROQUINATE DEHYDRATASE_SHIKIMATE DEHYDROGENASE, CHLOROPLASTIC"/>
    <property type="match status" value="1"/>
</dbReference>
<dbReference type="NCBIfam" id="NF001310">
    <property type="entry name" value="PRK00258.1-2"/>
    <property type="match status" value="1"/>
</dbReference>
<dbReference type="InterPro" id="IPR006151">
    <property type="entry name" value="Shikm_DH/Glu-tRNA_Rdtase"/>
</dbReference>
<dbReference type="FunFam" id="3.40.50.10860:FF:000006">
    <property type="entry name" value="Shikimate dehydrogenase (NADP(+))"/>
    <property type="match status" value="1"/>
</dbReference>
<dbReference type="GO" id="GO:0008652">
    <property type="term" value="P:amino acid biosynthetic process"/>
    <property type="evidence" value="ECO:0007669"/>
    <property type="project" value="UniProtKB-KW"/>
</dbReference>
<dbReference type="PANTHER" id="PTHR21089">
    <property type="entry name" value="SHIKIMATE DEHYDROGENASE"/>
    <property type="match status" value="1"/>
</dbReference>
<evidence type="ECO:0000259" key="10">
    <source>
        <dbReference type="Pfam" id="PF08501"/>
    </source>
</evidence>
<gene>
    <name evidence="8" type="primary">aroE</name>
    <name evidence="12" type="ORF">SAMN05660284_01094</name>
</gene>
<feature type="binding site" evidence="8">
    <location>
        <position position="86"/>
    </location>
    <ligand>
        <name>shikimate</name>
        <dbReference type="ChEBI" id="CHEBI:36208"/>
    </ligand>
</feature>
<dbReference type="SUPFAM" id="SSF51735">
    <property type="entry name" value="NAD(P)-binding Rossmann-fold domains"/>
    <property type="match status" value="1"/>
</dbReference>
<dbReference type="Gene3D" id="3.40.50.10860">
    <property type="entry name" value="Leucine Dehydrogenase, chain A, domain 1"/>
    <property type="match status" value="1"/>
</dbReference>
<organism evidence="12 13">
    <name type="scientific">Formivibrio citricus</name>
    <dbReference type="NCBI Taxonomy" id="83765"/>
    <lineage>
        <taxon>Bacteria</taxon>
        <taxon>Pseudomonadati</taxon>
        <taxon>Pseudomonadota</taxon>
        <taxon>Betaproteobacteria</taxon>
        <taxon>Neisseriales</taxon>
        <taxon>Chitinibacteraceae</taxon>
        <taxon>Formivibrio</taxon>
    </lineage>
</organism>
<dbReference type="InterPro" id="IPR036291">
    <property type="entry name" value="NAD(P)-bd_dom_sf"/>
</dbReference>
<keyword evidence="13" id="KW-1185">Reference proteome</keyword>
<dbReference type="GO" id="GO:0009073">
    <property type="term" value="P:aromatic amino acid family biosynthetic process"/>
    <property type="evidence" value="ECO:0007669"/>
    <property type="project" value="UniProtKB-KW"/>
</dbReference>
<feature type="binding site" evidence="8">
    <location>
        <position position="61"/>
    </location>
    <ligand>
        <name>shikimate</name>
        <dbReference type="ChEBI" id="CHEBI:36208"/>
    </ligand>
</feature>
<feature type="binding site" evidence="8">
    <location>
        <position position="245"/>
    </location>
    <ligand>
        <name>shikimate</name>
        <dbReference type="ChEBI" id="CHEBI:36208"/>
    </ligand>
</feature>
<dbReference type="InterPro" id="IPR013708">
    <property type="entry name" value="Shikimate_DH-bd_N"/>
</dbReference>
<evidence type="ECO:0000256" key="3">
    <source>
        <dbReference type="ARBA" id="ARBA00022605"/>
    </source>
</evidence>
<dbReference type="GO" id="GO:0005829">
    <property type="term" value="C:cytosol"/>
    <property type="evidence" value="ECO:0007669"/>
    <property type="project" value="TreeGrafter"/>
</dbReference>
<dbReference type="GO" id="GO:0019632">
    <property type="term" value="P:shikimate metabolic process"/>
    <property type="evidence" value="ECO:0007669"/>
    <property type="project" value="InterPro"/>
</dbReference>
<feature type="active site" description="Proton acceptor" evidence="8">
    <location>
        <position position="65"/>
    </location>
</feature>
<feature type="binding site" evidence="8">
    <location>
        <begin position="13"/>
        <end position="15"/>
    </location>
    <ligand>
        <name>shikimate</name>
        <dbReference type="ChEBI" id="CHEBI:36208"/>
    </ligand>
</feature>
<accession>A0A1I4XUI1</accession>
<dbReference type="GO" id="GO:0009423">
    <property type="term" value="P:chorismate biosynthetic process"/>
    <property type="evidence" value="ECO:0007669"/>
    <property type="project" value="UniProtKB-UniRule"/>
</dbReference>
<dbReference type="InterPro" id="IPR022893">
    <property type="entry name" value="Shikimate_DH_fam"/>
</dbReference>
<evidence type="ECO:0000256" key="2">
    <source>
        <dbReference type="ARBA" id="ARBA00012962"/>
    </source>
</evidence>
<feature type="binding site" evidence="8">
    <location>
        <position position="102"/>
    </location>
    <ligand>
        <name>shikimate</name>
        <dbReference type="ChEBI" id="CHEBI:36208"/>
    </ligand>
</feature>
<dbReference type="Pfam" id="PF18317">
    <property type="entry name" value="SDH_C"/>
    <property type="match status" value="1"/>
</dbReference>
<dbReference type="AlphaFoldDB" id="A0A1I4XUI1"/>
<feature type="domain" description="SDH C-terminal" evidence="11">
    <location>
        <begin position="238"/>
        <end position="268"/>
    </location>
</feature>
<feature type="binding site" evidence="8">
    <location>
        <begin position="149"/>
        <end position="154"/>
    </location>
    <ligand>
        <name>NADP(+)</name>
        <dbReference type="ChEBI" id="CHEBI:58349"/>
    </ligand>
</feature>
<dbReference type="InterPro" id="IPR041121">
    <property type="entry name" value="SDH_C"/>
</dbReference>
<evidence type="ECO:0000259" key="11">
    <source>
        <dbReference type="Pfam" id="PF18317"/>
    </source>
</evidence>
<protein>
    <recommendedName>
        <fullName evidence="2 8">Shikimate dehydrogenase (NADP(+))</fullName>
        <shortName evidence="8">SDH</shortName>
        <ecNumber evidence="2 8">1.1.1.25</ecNumber>
    </recommendedName>
</protein>
<dbReference type="STRING" id="83765.SAMN05660284_01094"/>
<sequence length="276" mass="28825">MRYVVIGNPVAHSRSPQIHSAFAAQFGLADFQYERLLLPVDGFTEGLCRFVADGGGGCNVTLPFKEEAWRCCDRLSERARAAQAVNTIRVEPNGKLYGDNTDGAGLVADLLRHVSLAGKRILLLGAGGAARGVILPLAAEKPAEIVIANRTAAKAQELAQAFSGQAGVPLSGMDFDAVSGAFDVVVNATSASIGGNALPLPAGVFAPGALAYDMYYSADETAFLQQARESGAAIRLDGLGMLVGQAAEAFFLWTGFRPEVAPVLAELRTSLQGGTK</sequence>
<evidence type="ECO:0000256" key="8">
    <source>
        <dbReference type="HAMAP-Rule" id="MF_00222"/>
    </source>
</evidence>
<dbReference type="SUPFAM" id="SSF53223">
    <property type="entry name" value="Aminoacid dehydrogenase-like, N-terminal domain"/>
    <property type="match status" value="1"/>
</dbReference>
<dbReference type="GO" id="GO:0050661">
    <property type="term" value="F:NADP binding"/>
    <property type="evidence" value="ECO:0007669"/>
    <property type="project" value="InterPro"/>
</dbReference>
<evidence type="ECO:0000256" key="6">
    <source>
        <dbReference type="ARBA" id="ARBA00023141"/>
    </source>
</evidence>
<dbReference type="Gene3D" id="3.40.50.720">
    <property type="entry name" value="NAD(P)-binding Rossmann-like Domain"/>
    <property type="match status" value="1"/>
</dbReference>
<evidence type="ECO:0000256" key="7">
    <source>
        <dbReference type="ARBA" id="ARBA00049442"/>
    </source>
</evidence>
<feature type="binding site" evidence="8">
    <location>
        <position position="214"/>
    </location>
    <ligand>
        <name>NADP(+)</name>
        <dbReference type="ChEBI" id="CHEBI:58349"/>
    </ligand>
</feature>
<comment type="similarity">
    <text evidence="8">Belongs to the shikimate dehydrogenase family.</text>
</comment>
<comment type="function">
    <text evidence="8">Involved in the biosynthesis of the chorismate, which leads to the biosynthesis of aromatic amino acids. Catalyzes the reversible NADPH linked reduction of 3-dehydroshikimate (DHSA) to yield shikimate (SA).</text>
</comment>
<dbReference type="InterPro" id="IPR046346">
    <property type="entry name" value="Aminoacid_DH-like_N_sf"/>
</dbReference>
<name>A0A1I4XUI1_9NEIS</name>
<keyword evidence="4 8" id="KW-0521">NADP</keyword>
<evidence type="ECO:0000256" key="5">
    <source>
        <dbReference type="ARBA" id="ARBA00023002"/>
    </source>
</evidence>
<comment type="catalytic activity">
    <reaction evidence="7 8">
        <text>shikimate + NADP(+) = 3-dehydroshikimate + NADPH + H(+)</text>
        <dbReference type="Rhea" id="RHEA:17737"/>
        <dbReference type="ChEBI" id="CHEBI:15378"/>
        <dbReference type="ChEBI" id="CHEBI:16630"/>
        <dbReference type="ChEBI" id="CHEBI:36208"/>
        <dbReference type="ChEBI" id="CHEBI:57783"/>
        <dbReference type="ChEBI" id="CHEBI:58349"/>
        <dbReference type="EC" id="1.1.1.25"/>
    </reaction>
</comment>
<feature type="binding site" evidence="8">
    <location>
        <position position="216"/>
    </location>
    <ligand>
        <name>shikimate</name>
        <dbReference type="ChEBI" id="CHEBI:36208"/>
    </ligand>
</feature>
<proteinExistence type="inferred from homology"/>
<dbReference type="Pfam" id="PF08501">
    <property type="entry name" value="Shikimate_dh_N"/>
    <property type="match status" value="1"/>
</dbReference>
<dbReference type="OrthoDB" id="9776868at2"/>
<keyword evidence="6 8" id="KW-0057">Aromatic amino acid biosynthesis</keyword>
<dbReference type="HAMAP" id="MF_00222">
    <property type="entry name" value="Shikimate_DH_AroE"/>
    <property type="match status" value="1"/>
</dbReference>
<reference evidence="13" key="1">
    <citation type="submission" date="2016-10" db="EMBL/GenBank/DDBJ databases">
        <authorList>
            <person name="Varghese N."/>
            <person name="Submissions S."/>
        </authorList>
    </citation>
    <scope>NUCLEOTIDE SEQUENCE [LARGE SCALE GENOMIC DNA]</scope>
    <source>
        <strain evidence="13">DSM 6150</strain>
    </source>
</reference>
<dbReference type="EMBL" id="FOVE01000006">
    <property type="protein sequence ID" value="SFN28939.1"/>
    <property type="molecule type" value="Genomic_DNA"/>
</dbReference>
<dbReference type="GO" id="GO:0004764">
    <property type="term" value="F:shikimate 3-dehydrogenase (NADP+) activity"/>
    <property type="evidence" value="ECO:0007669"/>
    <property type="project" value="UniProtKB-UniRule"/>
</dbReference>
<evidence type="ECO:0000256" key="1">
    <source>
        <dbReference type="ARBA" id="ARBA00004871"/>
    </source>
</evidence>
<keyword evidence="3 8" id="KW-0028">Amino-acid biosynthesis</keyword>
<feature type="binding site" evidence="8">
    <location>
        <position position="77"/>
    </location>
    <ligand>
        <name>NADP(+)</name>
        <dbReference type="ChEBI" id="CHEBI:58349"/>
    </ligand>
</feature>
<keyword evidence="5 8" id="KW-0560">Oxidoreductase</keyword>
<dbReference type="CDD" id="cd01065">
    <property type="entry name" value="NAD_bind_Shikimate_DH"/>
    <property type="match status" value="1"/>
</dbReference>
<feature type="binding site" evidence="8">
    <location>
        <position position="238"/>
    </location>
    <ligand>
        <name>NADP(+)</name>
        <dbReference type="ChEBI" id="CHEBI:58349"/>
    </ligand>
</feature>
<evidence type="ECO:0000256" key="4">
    <source>
        <dbReference type="ARBA" id="ARBA00022857"/>
    </source>
</evidence>
<comment type="subunit">
    <text evidence="8">Homodimer.</text>
</comment>
<dbReference type="InterPro" id="IPR011342">
    <property type="entry name" value="Shikimate_DH"/>
</dbReference>
<feature type="domain" description="Quinate/shikimate 5-dehydrogenase/glutamyl-tRNA reductase" evidence="9">
    <location>
        <begin position="115"/>
        <end position="191"/>
    </location>
</feature>
<dbReference type="Pfam" id="PF01488">
    <property type="entry name" value="Shikimate_DH"/>
    <property type="match status" value="1"/>
</dbReference>